<protein>
    <submittedName>
        <fullName evidence="2">Uncharacterized protein</fullName>
    </submittedName>
</protein>
<comment type="caution">
    <text evidence="2">The sequence shown here is derived from an EMBL/GenBank/DDBJ whole genome shotgun (WGS) entry which is preliminary data.</text>
</comment>
<dbReference type="AlphaFoldDB" id="A0AAV3PFC5"/>
<evidence type="ECO:0000313" key="2">
    <source>
        <dbReference type="EMBL" id="GAA0150374.1"/>
    </source>
</evidence>
<sequence length="208" mass="23846">MIHFFKRNNLPSQQQELVKNGKLQLQSNTSRTKFQNFRSDDEDPSLDTQTDSSESDEQSDSESQVGRITRKKKGRGRGAAKFPYQWNCGRRLDVTLNAQGQMVGEHYQELATAIGCLAKVGSSFPITCESWNNLDKKKKETSLERGRDKRVDDEDQFQEAIRHWKKSEVQLVSNGISDTQLDIWLLSRSIGKGVKEDYETSNLYVSEY</sequence>
<evidence type="ECO:0000256" key="1">
    <source>
        <dbReference type="SAM" id="MobiDB-lite"/>
    </source>
</evidence>
<feature type="compositionally biased region" description="Polar residues" evidence="1">
    <location>
        <begin position="20"/>
        <end position="37"/>
    </location>
</feature>
<dbReference type="EMBL" id="BAABME010017518">
    <property type="protein sequence ID" value="GAA0150374.1"/>
    <property type="molecule type" value="Genomic_DNA"/>
</dbReference>
<organism evidence="2 3">
    <name type="scientific">Lithospermum erythrorhizon</name>
    <name type="common">Purple gromwell</name>
    <name type="synonym">Lithospermum officinale var. erythrorhizon</name>
    <dbReference type="NCBI Taxonomy" id="34254"/>
    <lineage>
        <taxon>Eukaryota</taxon>
        <taxon>Viridiplantae</taxon>
        <taxon>Streptophyta</taxon>
        <taxon>Embryophyta</taxon>
        <taxon>Tracheophyta</taxon>
        <taxon>Spermatophyta</taxon>
        <taxon>Magnoliopsida</taxon>
        <taxon>eudicotyledons</taxon>
        <taxon>Gunneridae</taxon>
        <taxon>Pentapetalae</taxon>
        <taxon>asterids</taxon>
        <taxon>lamiids</taxon>
        <taxon>Boraginales</taxon>
        <taxon>Boraginaceae</taxon>
        <taxon>Boraginoideae</taxon>
        <taxon>Lithospermeae</taxon>
        <taxon>Lithospermum</taxon>
    </lineage>
</organism>
<reference evidence="2 3" key="1">
    <citation type="submission" date="2024-01" db="EMBL/GenBank/DDBJ databases">
        <title>The complete chloroplast genome sequence of Lithospermum erythrorhizon: insights into the phylogenetic relationship among Boraginaceae species and the maternal lineages of purple gromwells.</title>
        <authorList>
            <person name="Okada T."/>
            <person name="Watanabe K."/>
        </authorList>
    </citation>
    <scope>NUCLEOTIDE SEQUENCE [LARGE SCALE GENOMIC DNA]</scope>
</reference>
<feature type="compositionally biased region" description="Basic residues" evidence="1">
    <location>
        <begin position="68"/>
        <end position="78"/>
    </location>
</feature>
<feature type="region of interest" description="Disordered" evidence="1">
    <location>
        <begin position="20"/>
        <end position="80"/>
    </location>
</feature>
<dbReference type="Proteomes" id="UP001454036">
    <property type="component" value="Unassembled WGS sequence"/>
</dbReference>
<proteinExistence type="predicted"/>
<evidence type="ECO:0000313" key="3">
    <source>
        <dbReference type="Proteomes" id="UP001454036"/>
    </source>
</evidence>
<name>A0AAV3PFC5_LITER</name>
<gene>
    <name evidence="2" type="ORF">LIER_37110</name>
</gene>
<keyword evidence="3" id="KW-1185">Reference proteome</keyword>
<accession>A0AAV3PFC5</accession>